<gene>
    <name evidence="2" type="ORF">M0M42_17190</name>
</gene>
<sequence length="763" mass="85268">MRTDAKVVHLKATPEQKPTSPAGRLPVALISVRDKAAQQLRLSLQTLFDNADDSLFEIADRATSNAEQNAFFEAMRDLRMKRRGIERSFLQHVFESFAKLNQYEIGKPLQPEASFESLALVQNDELEESVAIDTMVAKVMSRASQPLSHLTTRMNVLVSRKLDDKNNPLGPQQLCEYFLEACRSLGVEIKVKLIILKLFERYVLTDLDQLYAESNQTLVAAGILPELQSALPRRSPSRPGATGGSTQQSGSGFSESAAYTDNGVHEAFGALQALLSELRGSALPARNLPSDAVPISSNDLMRLLSHLQSRAPHQVDEYDLQGQLEQLLHRVSAKSGKSRVVGEVDEDVINLVSMLFEFILDDRTLPDSLKALIGRLQIPVLKVAVLDKTFFSRGSHPARRLLNEIASAAMGWGDQDEAQRDSLYQKIEQVVARLLNDFVDDPAIFSELLADFLVFTGDERRRSELLEQRTRDAEEGRAKAEMARQEVEHALNERLLGKTLPEVVVRLLQEAWSKVLLLTCLKHGTQSEQWQSALATMDELIWSVGPHESPESRSQLLELVPSLLKKLREGLVSAAFDPFSTSDFFTQLEALHVQTLQQLNQPIIQPAPSNDSLTQRETVTDQTLELPPRDEHVDSPATPAMVQVNEEIVLLAPGESREQEPEINLADSDGALIQVDNLRVGSWVEFQEDEDHKLRCKLAVVIKPTGKYIFVNRTGMKVLEKTRMGLAIEFRRGAIRLLNDALLFDRALESVIGNLRNLKHTSR</sequence>
<reference evidence="2 3" key="1">
    <citation type="submission" date="2022-04" db="EMBL/GenBank/DDBJ databases">
        <title>Pseudomonas knackmussii B09-2.</title>
        <authorList>
            <person name="Deng Y."/>
        </authorList>
    </citation>
    <scope>NUCLEOTIDE SEQUENCE [LARGE SCALE GENOMIC DNA]</scope>
    <source>
        <strain evidence="2 3">B09-2</strain>
    </source>
</reference>
<feature type="compositionally biased region" description="Low complexity" evidence="1">
    <location>
        <begin position="244"/>
        <end position="256"/>
    </location>
</feature>
<evidence type="ECO:0000313" key="2">
    <source>
        <dbReference type="EMBL" id="UPQ82119.1"/>
    </source>
</evidence>
<dbReference type="EMBL" id="CP096208">
    <property type="protein sequence ID" value="UPQ82119.1"/>
    <property type="molecule type" value="Genomic_DNA"/>
</dbReference>
<dbReference type="Pfam" id="PF07793">
    <property type="entry name" value="DUF1631"/>
    <property type="match status" value="1"/>
</dbReference>
<evidence type="ECO:0000256" key="1">
    <source>
        <dbReference type="SAM" id="MobiDB-lite"/>
    </source>
</evidence>
<organism evidence="2 3">
    <name type="scientific">Pseudomonas knackmussii</name>
    <dbReference type="NCBI Taxonomy" id="65741"/>
    <lineage>
        <taxon>Bacteria</taxon>
        <taxon>Pseudomonadati</taxon>
        <taxon>Pseudomonadota</taxon>
        <taxon>Gammaproteobacteria</taxon>
        <taxon>Pseudomonadales</taxon>
        <taxon>Pseudomonadaceae</taxon>
        <taxon>Pseudomonas</taxon>
    </lineage>
</organism>
<keyword evidence="3" id="KW-1185">Reference proteome</keyword>
<dbReference type="Proteomes" id="UP000831189">
    <property type="component" value="Chromosome"/>
</dbReference>
<name>A0ABY4KMR2_9PSED</name>
<protein>
    <submittedName>
        <fullName evidence="2">DUF1631 domain-containing protein</fullName>
    </submittedName>
</protein>
<accession>A0ABY4KMR2</accession>
<dbReference type="InterPro" id="IPR012434">
    <property type="entry name" value="DUF1631"/>
</dbReference>
<proteinExistence type="predicted"/>
<evidence type="ECO:0000313" key="3">
    <source>
        <dbReference type="Proteomes" id="UP000831189"/>
    </source>
</evidence>
<feature type="region of interest" description="Disordered" evidence="1">
    <location>
        <begin position="230"/>
        <end position="256"/>
    </location>
</feature>